<feature type="transmembrane region" description="Helical" evidence="8">
    <location>
        <begin position="471"/>
        <end position="488"/>
    </location>
</feature>
<feature type="transmembrane region" description="Helical" evidence="8">
    <location>
        <begin position="542"/>
        <end position="564"/>
    </location>
</feature>
<evidence type="ECO:0000313" key="11">
    <source>
        <dbReference type="Proteomes" id="UP001378960"/>
    </source>
</evidence>
<evidence type="ECO:0000256" key="5">
    <source>
        <dbReference type="ARBA" id="ARBA00022970"/>
    </source>
</evidence>
<evidence type="ECO:0000256" key="1">
    <source>
        <dbReference type="ARBA" id="ARBA00004141"/>
    </source>
</evidence>
<name>A0AAV5R0I3_PICKL</name>
<sequence length="653" mass="73928">MNPVLKLLKETFVPIPPIVPDQAADEYCLNVQAETFRHEKKTTNGDDHNITASSAGILEYADCFDNEDFTNEDLEFSNKNNKDGQNLDIDLEKTTAEPLYLSEDSDISTKNTDLNSVTIKYLQYEQGHTHRKLKRRQIELIAIGGTIGVSLFVNIGTALKTGGCLSLLLGFSIWCLPILEITCCCAEMVCYLPIKGAPFCIFAERFVDEAFGVMASWNFWVLECALIPFELTLFNTLIHFWTDGYSAAIPLACELVAYFFINVAAVRFYGEAEFWLCIGKVLLAIGLMFFTFITMVGGNPEHHAFGFTNWKSTPVMLEYYHLGSLGKFQGFLACLINASYMIAGPEYLSMAAGECINPRKVLPNAFKGVFFRLTTFFIGGALCVGILCNARDPLLLNAIADGRPGAGSSPYTIAMYNMGIKVLPHILNAMLLTSCFSAGNSYTFCSSRTLYGLSIQGRAPKVFSYCNKQGVPIFAVLLSLCWGCLGFLQLNENANTVLNWIINLITASQLINYCVILFTYLHFRRAVLKQGIDRSKFTFKSWFQPWACIITLVVVFIMVWLQGYTVFLPGNWDRDTFLFSYMMCFVDIFIFIVWKLIKRTKYKSDPLTVDLVTGLEEIEVHERMLEKQRLVYKKKNRVNRWFEQIYQFLFGKD</sequence>
<dbReference type="PANTHER" id="PTHR43341:SF15">
    <property type="entry name" value="GENERAL AMINO ACID PERMEASE AGP2"/>
    <property type="match status" value="1"/>
</dbReference>
<dbReference type="FunFam" id="1.20.1740.10:FF:000006">
    <property type="entry name" value="General amino acid permease"/>
    <property type="match status" value="1"/>
</dbReference>
<keyword evidence="6 8" id="KW-1133">Transmembrane helix</keyword>
<dbReference type="Gene3D" id="1.20.1740.10">
    <property type="entry name" value="Amino acid/polyamine transporter I"/>
    <property type="match status" value="1"/>
</dbReference>
<evidence type="ECO:0000256" key="4">
    <source>
        <dbReference type="ARBA" id="ARBA00022692"/>
    </source>
</evidence>
<feature type="domain" description="Amino acid permease/ SLC12A" evidence="9">
    <location>
        <begin position="140"/>
        <end position="602"/>
    </location>
</feature>
<dbReference type="AlphaFoldDB" id="A0AAV5R0I3"/>
<feature type="transmembrane region" description="Helical" evidence="8">
    <location>
        <begin position="500"/>
        <end position="521"/>
    </location>
</feature>
<feature type="transmembrane region" description="Helical" evidence="8">
    <location>
        <begin position="281"/>
        <end position="299"/>
    </location>
</feature>
<dbReference type="GO" id="GO:0016020">
    <property type="term" value="C:membrane"/>
    <property type="evidence" value="ECO:0007669"/>
    <property type="project" value="UniProtKB-SubCell"/>
</dbReference>
<evidence type="ECO:0000256" key="7">
    <source>
        <dbReference type="ARBA" id="ARBA00023136"/>
    </source>
</evidence>
<keyword evidence="5" id="KW-0029">Amino-acid transport</keyword>
<comment type="similarity">
    <text evidence="2">Belongs to the amino acid-polyamine-organocation (APC) superfamily. YAT (TC 2.A.3.10) family.</text>
</comment>
<dbReference type="InterPro" id="IPR004841">
    <property type="entry name" value="AA-permease/SLC12A_dom"/>
</dbReference>
<dbReference type="PANTHER" id="PTHR43341">
    <property type="entry name" value="AMINO ACID PERMEASE"/>
    <property type="match status" value="1"/>
</dbReference>
<reference evidence="10 11" key="1">
    <citation type="journal article" date="2023" name="Elife">
        <title>Identification of key yeast species and microbe-microbe interactions impacting larval growth of Drosophila in the wild.</title>
        <authorList>
            <person name="Mure A."/>
            <person name="Sugiura Y."/>
            <person name="Maeda R."/>
            <person name="Honda K."/>
            <person name="Sakurai N."/>
            <person name="Takahashi Y."/>
            <person name="Watada M."/>
            <person name="Katoh T."/>
            <person name="Gotoh A."/>
            <person name="Gotoh Y."/>
            <person name="Taniguchi I."/>
            <person name="Nakamura K."/>
            <person name="Hayashi T."/>
            <person name="Katayama T."/>
            <person name="Uemura T."/>
            <person name="Hattori Y."/>
        </authorList>
    </citation>
    <scope>NUCLEOTIDE SEQUENCE [LARGE SCALE GENOMIC DNA]</scope>
    <source>
        <strain evidence="10 11">PK-24</strain>
    </source>
</reference>
<keyword evidence="4 8" id="KW-0812">Transmembrane</keyword>
<comment type="subcellular location">
    <subcellularLocation>
        <location evidence="1">Membrane</location>
        <topology evidence="1">Multi-pass membrane protein</topology>
    </subcellularLocation>
</comment>
<keyword evidence="3" id="KW-0813">Transport</keyword>
<accession>A0AAV5R0I3</accession>
<evidence type="ECO:0000313" key="10">
    <source>
        <dbReference type="EMBL" id="GMM44777.1"/>
    </source>
</evidence>
<feature type="transmembrane region" description="Helical" evidence="8">
    <location>
        <begin position="206"/>
        <end position="229"/>
    </location>
</feature>
<dbReference type="EMBL" id="BTGB01000001">
    <property type="protein sequence ID" value="GMM44777.1"/>
    <property type="molecule type" value="Genomic_DNA"/>
</dbReference>
<feature type="transmembrane region" description="Helical" evidence="8">
    <location>
        <begin position="140"/>
        <end position="159"/>
    </location>
</feature>
<feature type="transmembrane region" description="Helical" evidence="8">
    <location>
        <begin position="369"/>
        <end position="387"/>
    </location>
</feature>
<feature type="transmembrane region" description="Helical" evidence="8">
    <location>
        <begin position="576"/>
        <end position="597"/>
    </location>
</feature>
<dbReference type="Pfam" id="PF00324">
    <property type="entry name" value="AA_permease"/>
    <property type="match status" value="1"/>
</dbReference>
<dbReference type="GO" id="GO:0015171">
    <property type="term" value="F:amino acid transmembrane transporter activity"/>
    <property type="evidence" value="ECO:0007669"/>
    <property type="project" value="TreeGrafter"/>
</dbReference>
<evidence type="ECO:0000256" key="6">
    <source>
        <dbReference type="ARBA" id="ARBA00022989"/>
    </source>
</evidence>
<feature type="transmembrane region" description="Helical" evidence="8">
    <location>
        <begin position="171"/>
        <end position="194"/>
    </location>
</feature>
<organism evidence="10 11">
    <name type="scientific">Pichia kluyveri</name>
    <name type="common">Yeast</name>
    <dbReference type="NCBI Taxonomy" id="36015"/>
    <lineage>
        <taxon>Eukaryota</taxon>
        <taxon>Fungi</taxon>
        <taxon>Dikarya</taxon>
        <taxon>Ascomycota</taxon>
        <taxon>Saccharomycotina</taxon>
        <taxon>Pichiomycetes</taxon>
        <taxon>Pichiales</taxon>
        <taxon>Pichiaceae</taxon>
        <taxon>Pichia</taxon>
    </lineage>
</organism>
<evidence type="ECO:0000256" key="2">
    <source>
        <dbReference type="ARBA" id="ARBA00006983"/>
    </source>
</evidence>
<keyword evidence="7 8" id="KW-0472">Membrane</keyword>
<protein>
    <submittedName>
        <fullName evidence="10">Agp2 protein</fullName>
    </submittedName>
</protein>
<evidence type="ECO:0000256" key="8">
    <source>
        <dbReference type="SAM" id="Phobius"/>
    </source>
</evidence>
<evidence type="ECO:0000259" key="9">
    <source>
        <dbReference type="Pfam" id="PF00324"/>
    </source>
</evidence>
<keyword evidence="11" id="KW-1185">Reference proteome</keyword>
<gene>
    <name evidence="10" type="ORF">DAPK24_013520</name>
</gene>
<dbReference type="InterPro" id="IPR050524">
    <property type="entry name" value="APC_YAT"/>
</dbReference>
<dbReference type="Proteomes" id="UP001378960">
    <property type="component" value="Unassembled WGS sequence"/>
</dbReference>
<evidence type="ECO:0000256" key="3">
    <source>
        <dbReference type="ARBA" id="ARBA00022448"/>
    </source>
</evidence>
<proteinExistence type="inferred from homology"/>
<comment type="caution">
    <text evidence="10">The sequence shown here is derived from an EMBL/GenBank/DDBJ whole genome shotgun (WGS) entry which is preliminary data.</text>
</comment>
<feature type="transmembrane region" description="Helical" evidence="8">
    <location>
        <begin position="249"/>
        <end position="269"/>
    </location>
</feature>